<proteinExistence type="predicted"/>
<dbReference type="Pfam" id="PF10118">
    <property type="entry name" value="Metal_hydrol"/>
    <property type="match status" value="1"/>
</dbReference>
<feature type="transmembrane region" description="Helical" evidence="1">
    <location>
        <begin position="128"/>
        <end position="146"/>
    </location>
</feature>
<sequence>MKQFVVQYPERVAATALAPRRIRFEFPEKIPLVWTPNYPEMSAAANSVSLLMPHVEPYVMASVRAVLDQLPQEQRIDAAAFIAQEAQHQRQHRTFNASITTQVRGLSRVERWMHRSYSWLSRTRSTRFNLAFAAGFETVAFALARWTEAHLRPLFDGADEQITTLFLWHLAEEVEHKCVAYDAYEEVDGSRLRYLTAAVTSIVILSIYTLISTVLNLKAQGRILSPVAWWRLLLCSVSLAWEVLPDVAASAMPGHHPSDFTDPIALSTWLSQYDAETASLPLWWTGAPSSDLSGL</sequence>
<dbReference type="PANTHER" id="PTHR39456">
    <property type="entry name" value="METAL-DEPENDENT HYDROLASE"/>
    <property type="match status" value="1"/>
</dbReference>
<dbReference type="EMBL" id="CAFBMG010000039">
    <property type="protein sequence ID" value="CAB4897858.1"/>
    <property type="molecule type" value="Genomic_DNA"/>
</dbReference>
<keyword evidence="1" id="KW-0472">Membrane</keyword>
<keyword evidence="1" id="KW-0812">Transmembrane</keyword>
<dbReference type="PANTHER" id="PTHR39456:SF1">
    <property type="entry name" value="METAL-DEPENDENT HYDROLASE"/>
    <property type="match status" value="1"/>
</dbReference>
<gene>
    <name evidence="2" type="ORF">UFOPK1358_00675</name>
    <name evidence="3" type="ORF">UFOPK2766_00833</name>
    <name evidence="4" type="ORF">UFOPK3519_00686</name>
</gene>
<feature type="transmembrane region" description="Helical" evidence="1">
    <location>
        <begin position="194"/>
        <end position="215"/>
    </location>
</feature>
<evidence type="ECO:0000313" key="4">
    <source>
        <dbReference type="EMBL" id="CAB4897858.1"/>
    </source>
</evidence>
<accession>A0A6J6STX7</accession>
<dbReference type="InterPro" id="IPR016516">
    <property type="entry name" value="UCP07580"/>
</dbReference>
<dbReference type="EMBL" id="CAEZSF010000047">
    <property type="protein sequence ID" value="CAB4535005.1"/>
    <property type="molecule type" value="Genomic_DNA"/>
</dbReference>
<evidence type="ECO:0000256" key="1">
    <source>
        <dbReference type="SAM" id="Phobius"/>
    </source>
</evidence>
<reference evidence="3" key="1">
    <citation type="submission" date="2020-05" db="EMBL/GenBank/DDBJ databases">
        <authorList>
            <person name="Chiriac C."/>
            <person name="Salcher M."/>
            <person name="Ghai R."/>
            <person name="Kavagutti S V."/>
        </authorList>
    </citation>
    <scope>NUCLEOTIDE SEQUENCE</scope>
</reference>
<name>A0A6J6STX7_9ZZZZ</name>
<evidence type="ECO:0000313" key="2">
    <source>
        <dbReference type="EMBL" id="CAB4535005.1"/>
    </source>
</evidence>
<organism evidence="3">
    <name type="scientific">freshwater metagenome</name>
    <dbReference type="NCBI Taxonomy" id="449393"/>
    <lineage>
        <taxon>unclassified sequences</taxon>
        <taxon>metagenomes</taxon>
        <taxon>ecological metagenomes</taxon>
    </lineage>
</organism>
<protein>
    <submittedName>
        <fullName evidence="3">Unannotated protein</fullName>
    </submittedName>
</protein>
<keyword evidence="1" id="KW-1133">Transmembrane helix</keyword>
<dbReference type="EMBL" id="CAEZYU010000029">
    <property type="protein sequence ID" value="CAB4738007.1"/>
    <property type="molecule type" value="Genomic_DNA"/>
</dbReference>
<evidence type="ECO:0000313" key="3">
    <source>
        <dbReference type="EMBL" id="CAB4738007.1"/>
    </source>
</evidence>
<dbReference type="AlphaFoldDB" id="A0A6J6STX7"/>